<feature type="coiled-coil region" evidence="12">
    <location>
        <begin position="551"/>
        <end position="585"/>
    </location>
</feature>
<organism evidence="15 16">
    <name type="scientific">Neptuniibacter pectenicola</name>
    <dbReference type="NCBI Taxonomy" id="1806669"/>
    <lineage>
        <taxon>Bacteria</taxon>
        <taxon>Pseudomonadati</taxon>
        <taxon>Pseudomonadota</taxon>
        <taxon>Gammaproteobacteria</taxon>
        <taxon>Oceanospirillales</taxon>
        <taxon>Oceanospirillaceae</taxon>
        <taxon>Neptuniibacter</taxon>
    </lineage>
</organism>
<protein>
    <recommendedName>
        <fullName evidence="11">Ammonium transporter</fullName>
    </recommendedName>
</protein>
<comment type="similarity">
    <text evidence="2 11">Belongs to the ammonia transporter channel (TC 1.A.11.2) family.</text>
</comment>
<dbReference type="EMBL" id="JBBMRA010000013">
    <property type="protein sequence ID" value="MEM5537287.1"/>
    <property type="molecule type" value="Genomic_DNA"/>
</dbReference>
<evidence type="ECO:0000256" key="8">
    <source>
        <dbReference type="ARBA" id="ARBA00023224"/>
    </source>
</evidence>
<evidence type="ECO:0000259" key="13">
    <source>
        <dbReference type="PROSITE" id="PS50111"/>
    </source>
</evidence>
<evidence type="ECO:0000259" key="14">
    <source>
        <dbReference type="PROSITE" id="PS50885"/>
    </source>
</evidence>
<dbReference type="InterPro" id="IPR018047">
    <property type="entry name" value="Ammonium_transpt_CS"/>
</dbReference>
<dbReference type="NCBIfam" id="TIGR00836">
    <property type="entry name" value="amt"/>
    <property type="match status" value="1"/>
</dbReference>
<evidence type="ECO:0000256" key="6">
    <source>
        <dbReference type="ARBA" id="ARBA00023136"/>
    </source>
</evidence>
<keyword evidence="6 11" id="KW-0472">Membrane</keyword>
<dbReference type="Gene3D" id="1.10.287.950">
    <property type="entry name" value="Methyl-accepting chemotaxis protein"/>
    <property type="match status" value="1"/>
</dbReference>
<feature type="transmembrane region" description="Helical" evidence="11">
    <location>
        <begin position="149"/>
        <end position="170"/>
    </location>
</feature>
<feature type="transmembrane region" description="Helical" evidence="11">
    <location>
        <begin position="232"/>
        <end position="249"/>
    </location>
</feature>
<feature type="domain" description="Methyl-accepting transducer" evidence="13">
    <location>
        <begin position="487"/>
        <end position="723"/>
    </location>
</feature>
<gene>
    <name evidence="15" type="primary">amt</name>
    <name evidence="15" type="ORF">WNY58_12900</name>
</gene>
<feature type="transmembrane region" description="Helical" evidence="11">
    <location>
        <begin position="36"/>
        <end position="59"/>
    </location>
</feature>
<evidence type="ECO:0000256" key="4">
    <source>
        <dbReference type="ARBA" id="ARBA00022692"/>
    </source>
</evidence>
<dbReference type="Proteomes" id="UP001449225">
    <property type="component" value="Unassembled WGS sequence"/>
</dbReference>
<dbReference type="PRINTS" id="PR00260">
    <property type="entry name" value="CHEMTRNSDUCR"/>
</dbReference>
<dbReference type="RefSeq" id="WP_342854729.1">
    <property type="nucleotide sequence ID" value="NZ_JBBMRA010000013.1"/>
</dbReference>
<dbReference type="CDD" id="cd11386">
    <property type="entry name" value="MCP_signal"/>
    <property type="match status" value="1"/>
</dbReference>
<keyword evidence="3 11" id="KW-0813">Transport</keyword>
<evidence type="ECO:0000256" key="1">
    <source>
        <dbReference type="ARBA" id="ARBA00004141"/>
    </source>
</evidence>
<name>A0ABU9TU89_9GAMM</name>
<dbReference type="SUPFAM" id="SSF111352">
    <property type="entry name" value="Ammonium transporter"/>
    <property type="match status" value="1"/>
</dbReference>
<evidence type="ECO:0000256" key="11">
    <source>
        <dbReference type="RuleBase" id="RU362002"/>
    </source>
</evidence>
<comment type="similarity">
    <text evidence="9">Belongs to the methyl-accepting chemotaxis (MCP) protein family.</text>
</comment>
<keyword evidence="12" id="KW-0175">Coiled coil</keyword>
<feature type="transmembrane region" description="Helical" evidence="11">
    <location>
        <begin position="261"/>
        <end position="284"/>
    </location>
</feature>
<sequence length="764" mass="82479">MKASSITKHYQWGLVVLWLVGSPAYASEELIDVKVWLDSLWVIIAAAMVFLMQAGFTALEAGSIRAKNSYNVAIKNIADFVIAFLGFWLLGFGLMFGVDNYSLLGDFTTADTHINGPQDYAFFLFQAMFVGTAATIVAGAVAERMRFQDYLYISAFISCVIYPISGHWIWGSALVGGDGGWLEQKGFVDFAGSTVVHSVGGWIALAGALMLGPRLGRFKKNGEVQEIPGHNLVLSTLGVFLIWFGWFGFNGGSTLAVNEDVPLILVNTNLSAVAGGLTALLISLVIDQGKVNIPKVLNGVLAGLVGITAGCQVLGPWGAIITGVISGMVLYMSEYILLHWMKVDDPIGAVAVHGMCGVWGTLALALFAPMENLPLDSRMDQVIVQLTGIITVFFWAFGTGLVFFWLLSLFGQLRITPEEEVLGLNVSEHNARTAWLETMNTVQTIITNKDLSLRADVEHGTEAGETAQAFNSLLDQLETAVNTMSQVSKRGLIAAKKVKHASEYTSLGMSSQTAETEAATGLMHEFTVTSQRTAVSTHQGANEVGRVSQMVANGEAEVEMVKQKIDELANNIDEATQLTDRLKDESESIGEIIQLIQTIAEQTNLLALNAAIEAARAGDQGRGFSVVADEVRNLSVRTEQATKDIQGKISSLQGEIGHLSNTMNYGKQTAEESVNRSLVAADSLRSITQSILQINDMNQQIATVAEQQVESSEQLKGRLNSIHSEASNAQSLSSELEVYAGNMHTDMEQLESVVASFKTSKNVD</sequence>
<feature type="transmembrane region" description="Helical" evidence="11">
    <location>
        <begin position="80"/>
        <end position="98"/>
    </location>
</feature>
<keyword evidence="8 10" id="KW-0807">Transducer</keyword>
<dbReference type="InterPro" id="IPR003660">
    <property type="entry name" value="HAMP_dom"/>
</dbReference>
<evidence type="ECO:0000256" key="5">
    <source>
        <dbReference type="ARBA" id="ARBA00022989"/>
    </source>
</evidence>
<proteinExistence type="inferred from homology"/>
<keyword evidence="5 11" id="KW-1133">Transmembrane helix</keyword>
<dbReference type="PROSITE" id="PS50111">
    <property type="entry name" value="CHEMOTAXIS_TRANSDUC_2"/>
    <property type="match status" value="1"/>
</dbReference>
<keyword evidence="16" id="KW-1185">Reference proteome</keyword>
<comment type="caution">
    <text evidence="15">The sequence shown here is derived from an EMBL/GenBank/DDBJ whole genome shotgun (WGS) entry which is preliminary data.</text>
</comment>
<evidence type="ECO:0000256" key="3">
    <source>
        <dbReference type="ARBA" id="ARBA00022448"/>
    </source>
</evidence>
<feature type="transmembrane region" description="Helical" evidence="11">
    <location>
        <begin position="296"/>
        <end position="315"/>
    </location>
</feature>
<evidence type="ECO:0000256" key="7">
    <source>
        <dbReference type="ARBA" id="ARBA00023177"/>
    </source>
</evidence>
<dbReference type="Pfam" id="PF00909">
    <property type="entry name" value="Ammonium_transp"/>
    <property type="match status" value="1"/>
</dbReference>
<evidence type="ECO:0000256" key="9">
    <source>
        <dbReference type="ARBA" id="ARBA00029447"/>
    </source>
</evidence>
<accession>A0ABU9TU89</accession>
<dbReference type="InterPro" id="IPR004089">
    <property type="entry name" value="MCPsignal_dom"/>
</dbReference>
<feature type="transmembrane region" description="Helical" evidence="11">
    <location>
        <begin position="190"/>
        <end position="211"/>
    </location>
</feature>
<feature type="transmembrane region" description="Helical" evidence="11">
    <location>
        <begin position="382"/>
        <end position="407"/>
    </location>
</feature>
<feature type="domain" description="HAMP" evidence="14">
    <location>
        <begin position="446"/>
        <end position="482"/>
    </location>
</feature>
<dbReference type="Pfam" id="PF00015">
    <property type="entry name" value="MCPsignal"/>
    <property type="match status" value="1"/>
</dbReference>
<evidence type="ECO:0000313" key="15">
    <source>
        <dbReference type="EMBL" id="MEM5537287.1"/>
    </source>
</evidence>
<keyword evidence="7 11" id="KW-0924">Ammonia transport</keyword>
<dbReference type="PANTHER" id="PTHR11730:SF6">
    <property type="entry name" value="AMMONIUM TRANSPORTER"/>
    <property type="match status" value="1"/>
</dbReference>
<feature type="transmembrane region" description="Helical" evidence="11">
    <location>
        <begin position="350"/>
        <end position="370"/>
    </location>
</feature>
<feature type="transmembrane region" description="Helical" evidence="11">
    <location>
        <begin position="120"/>
        <end position="142"/>
    </location>
</feature>
<comment type="subcellular location">
    <subcellularLocation>
        <location evidence="11">Cell membrane</location>
        <topology evidence="11">Multi-pass membrane protein</topology>
    </subcellularLocation>
    <subcellularLocation>
        <location evidence="1">Membrane</location>
        <topology evidence="1">Multi-pass membrane protein</topology>
    </subcellularLocation>
</comment>
<dbReference type="SMART" id="SM00283">
    <property type="entry name" value="MA"/>
    <property type="match status" value="1"/>
</dbReference>
<dbReference type="PROSITE" id="PS01219">
    <property type="entry name" value="AMMONIUM_TRANSP"/>
    <property type="match status" value="1"/>
</dbReference>
<dbReference type="PANTHER" id="PTHR11730">
    <property type="entry name" value="AMMONIUM TRANSPORTER"/>
    <property type="match status" value="1"/>
</dbReference>
<evidence type="ECO:0000313" key="16">
    <source>
        <dbReference type="Proteomes" id="UP001449225"/>
    </source>
</evidence>
<keyword evidence="4 11" id="KW-0812">Transmembrane</keyword>
<dbReference type="SUPFAM" id="SSF58104">
    <property type="entry name" value="Methyl-accepting chemotaxis protein (MCP) signaling domain"/>
    <property type="match status" value="1"/>
</dbReference>
<dbReference type="PROSITE" id="PS50885">
    <property type="entry name" value="HAMP"/>
    <property type="match status" value="1"/>
</dbReference>
<dbReference type="InterPro" id="IPR024041">
    <property type="entry name" value="NH4_transpt_AmtB-like_dom"/>
</dbReference>
<evidence type="ECO:0000256" key="2">
    <source>
        <dbReference type="ARBA" id="ARBA00005887"/>
    </source>
</evidence>
<dbReference type="InterPro" id="IPR029020">
    <property type="entry name" value="Ammonium/urea_transptr"/>
</dbReference>
<dbReference type="InterPro" id="IPR001905">
    <property type="entry name" value="Ammonium_transpt"/>
</dbReference>
<dbReference type="Gene3D" id="1.10.3430.10">
    <property type="entry name" value="Ammonium transporter AmtB like domains"/>
    <property type="match status" value="1"/>
</dbReference>
<evidence type="ECO:0000256" key="12">
    <source>
        <dbReference type="SAM" id="Coils"/>
    </source>
</evidence>
<dbReference type="InterPro" id="IPR004090">
    <property type="entry name" value="Chemotax_Me-accpt_rcpt"/>
</dbReference>
<reference evidence="15 16" key="1">
    <citation type="submission" date="2024-03" db="EMBL/GenBank/DDBJ databases">
        <title>Community enrichment and isolation of bacterial strains for fucoidan degradation.</title>
        <authorList>
            <person name="Sichert A."/>
        </authorList>
    </citation>
    <scope>NUCLEOTIDE SEQUENCE [LARGE SCALE GENOMIC DNA]</scope>
    <source>
        <strain evidence="15 16">AS76</strain>
    </source>
</reference>
<evidence type="ECO:0000256" key="10">
    <source>
        <dbReference type="PROSITE-ProRule" id="PRU00284"/>
    </source>
</evidence>